<accession>A0A915IP74</accession>
<keyword evidence="1" id="KW-1185">Reference proteome</keyword>
<dbReference type="WBParaSite" id="nRc.2.0.1.t15988-RA">
    <property type="protein sequence ID" value="nRc.2.0.1.t15988-RA"/>
    <property type="gene ID" value="nRc.2.0.1.g15988"/>
</dbReference>
<proteinExistence type="predicted"/>
<dbReference type="AlphaFoldDB" id="A0A915IP74"/>
<organism evidence="1 2">
    <name type="scientific">Romanomermis culicivorax</name>
    <name type="common">Nematode worm</name>
    <dbReference type="NCBI Taxonomy" id="13658"/>
    <lineage>
        <taxon>Eukaryota</taxon>
        <taxon>Metazoa</taxon>
        <taxon>Ecdysozoa</taxon>
        <taxon>Nematoda</taxon>
        <taxon>Enoplea</taxon>
        <taxon>Dorylaimia</taxon>
        <taxon>Mermithida</taxon>
        <taxon>Mermithoidea</taxon>
        <taxon>Mermithidae</taxon>
        <taxon>Romanomermis</taxon>
    </lineage>
</organism>
<evidence type="ECO:0000313" key="1">
    <source>
        <dbReference type="Proteomes" id="UP000887565"/>
    </source>
</evidence>
<evidence type="ECO:0000313" key="2">
    <source>
        <dbReference type="WBParaSite" id="nRc.2.0.1.t15988-RA"/>
    </source>
</evidence>
<dbReference type="Proteomes" id="UP000887565">
    <property type="component" value="Unplaced"/>
</dbReference>
<name>A0A915IP74_ROMCU</name>
<protein>
    <submittedName>
        <fullName evidence="2">Uncharacterized protein</fullName>
    </submittedName>
</protein>
<sequence length="76" mass="8921">MAIERQIMMAPLQMDLINSFSIDPMLVNKPTMKTVNCNKRFCDSQAKEQPCMNYSELLLQERGIDCLQWEYKILDC</sequence>
<reference evidence="2" key="1">
    <citation type="submission" date="2022-11" db="UniProtKB">
        <authorList>
            <consortium name="WormBaseParasite"/>
        </authorList>
    </citation>
    <scope>IDENTIFICATION</scope>
</reference>